<accession>A0A6J7NT09</accession>
<dbReference type="EMBL" id="CAFBIY010000114">
    <property type="protein sequence ID" value="CAB4852176.1"/>
    <property type="molecule type" value="Genomic_DNA"/>
</dbReference>
<dbReference type="Pfam" id="PF13191">
    <property type="entry name" value="AAA_16"/>
    <property type="match status" value="1"/>
</dbReference>
<reference evidence="8" key="1">
    <citation type="submission" date="2020-05" db="EMBL/GenBank/DDBJ databases">
        <authorList>
            <person name="Chiriac C."/>
            <person name="Salcher M."/>
            <person name="Ghai R."/>
            <person name="Kavagutti S V."/>
        </authorList>
    </citation>
    <scope>NUCLEOTIDE SEQUENCE</scope>
</reference>
<dbReference type="EMBL" id="CAESGF010000005">
    <property type="protein sequence ID" value="CAB4363292.1"/>
    <property type="molecule type" value="Genomic_DNA"/>
</dbReference>
<evidence type="ECO:0000313" key="8">
    <source>
        <dbReference type="EMBL" id="CAB4996281.1"/>
    </source>
</evidence>
<dbReference type="PANTHER" id="PTHR34301">
    <property type="entry name" value="DNA-BINDING PROTEIN-RELATED"/>
    <property type="match status" value="1"/>
</dbReference>
<dbReference type="SUPFAM" id="SSF52540">
    <property type="entry name" value="P-loop containing nucleoside triphosphate hydrolases"/>
    <property type="match status" value="1"/>
</dbReference>
<dbReference type="InterPro" id="IPR041664">
    <property type="entry name" value="AAA_16"/>
</dbReference>
<evidence type="ECO:0000313" key="6">
    <source>
        <dbReference type="EMBL" id="CAB4852176.1"/>
    </source>
</evidence>
<evidence type="ECO:0000256" key="1">
    <source>
        <dbReference type="SAM" id="MobiDB-lite"/>
    </source>
</evidence>
<protein>
    <submittedName>
        <fullName evidence="8">Unannotated protein</fullName>
    </submittedName>
</protein>
<dbReference type="EMBL" id="CAFBMT010000005">
    <property type="protein sequence ID" value="CAB4926836.1"/>
    <property type="molecule type" value="Genomic_DNA"/>
</dbReference>
<dbReference type="EMBL" id="CAFAAV010000096">
    <property type="protein sequence ID" value="CAB4820755.1"/>
    <property type="molecule type" value="Genomic_DNA"/>
</dbReference>
<dbReference type="EMBL" id="CAEZYF010000014">
    <property type="protein sequence ID" value="CAB4731771.1"/>
    <property type="molecule type" value="Genomic_DNA"/>
</dbReference>
<feature type="region of interest" description="Disordered" evidence="1">
    <location>
        <begin position="1"/>
        <end position="20"/>
    </location>
</feature>
<name>A0A6J7NT09_9ZZZZ</name>
<dbReference type="EMBL" id="CAFBOL010000049">
    <property type="protein sequence ID" value="CAB4996281.1"/>
    <property type="molecule type" value="Genomic_DNA"/>
</dbReference>
<sequence length="402" mass="43002">MDPVRNPFAPGAGTQPPELAGRDDLLSAARISLARIKLGRPAKSMMLIGLRGVGKTVLLDRIRAEAEAEGMVTVRVEASEGRSLPALLVPQLRVALLGLSRQAKSRDLAVRALRALAGFARSLKVKYGDIEVGIDFEPEPGLADNGDLEQDLLALLEAAGAAAGRADAALVIFIDELQYVPEPQLAALITALHRCAQESLPVAVVGAGLPQLPGQMGRAKSYAERLFEFPVIGPLGRDAASAAIRVPVANEEEAIAVDAVDAIVTVTQGYAYFLQEWGKFAWDVAEGSPITAADVELATREAIASLDESFFRVRFDRLTPAARRYLRAMAELGPGPHRSGDIAAILDRPVTSLAPLRAQLIGKGMVWSPGHGDTAFSVPLFDEFMRRVMPDDSWRDGPPSTH</sequence>
<organism evidence="8">
    <name type="scientific">freshwater metagenome</name>
    <dbReference type="NCBI Taxonomy" id="449393"/>
    <lineage>
        <taxon>unclassified sequences</taxon>
        <taxon>metagenomes</taxon>
        <taxon>ecological metagenomes</taxon>
    </lineage>
</organism>
<evidence type="ECO:0000313" key="7">
    <source>
        <dbReference type="EMBL" id="CAB4926836.1"/>
    </source>
</evidence>
<feature type="domain" description="Orc1-like AAA ATPase" evidence="2">
    <location>
        <begin position="18"/>
        <end position="205"/>
    </location>
</feature>
<dbReference type="Gene3D" id="3.40.50.300">
    <property type="entry name" value="P-loop containing nucleotide triphosphate hydrolases"/>
    <property type="match status" value="1"/>
</dbReference>
<dbReference type="AlphaFoldDB" id="A0A6J7NT09"/>
<evidence type="ECO:0000259" key="2">
    <source>
        <dbReference type="Pfam" id="PF13191"/>
    </source>
</evidence>
<gene>
    <name evidence="4" type="ORF">UFOPK2656_02168</name>
    <name evidence="5" type="ORF">UFOPK3099_01369</name>
    <name evidence="6" type="ORF">UFOPK3267_01931</name>
    <name evidence="7" type="ORF">UFOPK3651_01225</name>
    <name evidence="8" type="ORF">UFOPK3931_01820</name>
    <name evidence="3" type="ORF">UFOPK4189_01074</name>
</gene>
<evidence type="ECO:0000313" key="4">
    <source>
        <dbReference type="EMBL" id="CAB4731771.1"/>
    </source>
</evidence>
<dbReference type="InterPro" id="IPR027417">
    <property type="entry name" value="P-loop_NTPase"/>
</dbReference>
<evidence type="ECO:0000313" key="3">
    <source>
        <dbReference type="EMBL" id="CAB4363292.1"/>
    </source>
</evidence>
<evidence type="ECO:0000313" key="5">
    <source>
        <dbReference type="EMBL" id="CAB4820755.1"/>
    </source>
</evidence>
<dbReference type="PANTHER" id="PTHR34301:SF8">
    <property type="entry name" value="ATPASE DOMAIN-CONTAINING PROTEIN"/>
    <property type="match status" value="1"/>
</dbReference>
<proteinExistence type="predicted"/>